<evidence type="ECO:0000256" key="1">
    <source>
        <dbReference type="ARBA" id="ARBA00022729"/>
    </source>
</evidence>
<dbReference type="PRINTS" id="PR01607">
    <property type="entry name" value="APYRASEFAMLY"/>
</dbReference>
<evidence type="ECO:0000259" key="3">
    <source>
        <dbReference type="Pfam" id="PF00149"/>
    </source>
</evidence>
<dbReference type="InterPro" id="IPR029052">
    <property type="entry name" value="Metallo-depent_PP-like"/>
</dbReference>
<evidence type="ECO:0000313" key="6">
    <source>
        <dbReference type="Proteomes" id="UP000664052"/>
    </source>
</evidence>
<sequence length="540" mass="58651">MYRRLLLLGLAAVWFAAGCARTVLRPAATPPAPTGATSAQGSRRQVTILYVADLHAQLRAHPELFWRDGEERIEMAGGFARVAAAIERIRSERGGDVLVLDAGDTLQGSGEAALTEGAALIAPLNALGLQGAVPGNWEVAYGPGVLRERARQLNYPLFAANLRDAASGERLFSPYLLREVAGVRIAVVGFTDPDVPRRQPPGYSEGLRYDGPEALPALVREVREQERADVVLLMTHVGLSKAVALADQVPGVDAHLSADTHERTYVPIERGGSWVVEPGAFGSFLGRLDLWVEGGKVVERKWELLELTAARFPERPEVVRLVDAALAPLGPRLSKEVGHTGVTLARYAVVENPLDNMLADAIRAAGGTEIGLSNGFRFGTPLLPGPVREADLWNFFPVVNPVKTGKLTGKQLRDFWEQELENVFARDAEKRFGGWLPRPSGMTLRFRANAPKGQRLLSAEVNGEPLDEARVYTVAACEREGDTPDMLCRIPGATETRTLEVDAHEAVRRYLATRPELNGGLQGRAVGEDLPPVLRTQQLP</sequence>
<dbReference type="PANTHER" id="PTHR11575">
    <property type="entry name" value="5'-NUCLEOTIDASE-RELATED"/>
    <property type="match status" value="1"/>
</dbReference>
<protein>
    <submittedName>
        <fullName evidence="5">5'-nucleotidase C-terminal domain-containing protein</fullName>
    </submittedName>
</protein>
<reference evidence="5 6" key="1">
    <citation type="submission" date="2021-02" db="EMBL/GenBank/DDBJ databases">
        <title>De Novo genome assembly of isolated myxobacteria.</title>
        <authorList>
            <person name="Stevens D.C."/>
        </authorList>
    </citation>
    <scope>NUCLEOTIDE SEQUENCE [LARGE SCALE GENOMIC DNA]</scope>
    <source>
        <strain evidence="5 6">ATCC 29039</strain>
    </source>
</reference>
<dbReference type="Gene3D" id="3.90.780.10">
    <property type="entry name" value="5'-Nucleotidase, C-terminal domain"/>
    <property type="match status" value="1"/>
</dbReference>
<proteinExistence type="inferred from homology"/>
<accession>A0ABS3DIV4</accession>
<dbReference type="InterPro" id="IPR036907">
    <property type="entry name" value="5'-Nucleotdase_C_sf"/>
</dbReference>
<gene>
    <name evidence="5" type="ORF">JYK02_27485</name>
</gene>
<dbReference type="InterPro" id="IPR008334">
    <property type="entry name" value="5'-Nucleotdase_C"/>
</dbReference>
<organism evidence="5 6">
    <name type="scientific">Corallococcus macrosporus</name>
    <dbReference type="NCBI Taxonomy" id="35"/>
    <lineage>
        <taxon>Bacteria</taxon>
        <taxon>Pseudomonadati</taxon>
        <taxon>Myxococcota</taxon>
        <taxon>Myxococcia</taxon>
        <taxon>Myxococcales</taxon>
        <taxon>Cystobacterineae</taxon>
        <taxon>Myxococcaceae</taxon>
        <taxon>Corallococcus</taxon>
    </lineage>
</organism>
<keyword evidence="2" id="KW-0378">Hydrolase</keyword>
<dbReference type="SUPFAM" id="SSF55816">
    <property type="entry name" value="5'-nucleotidase (syn. UDP-sugar hydrolase), C-terminal domain"/>
    <property type="match status" value="1"/>
</dbReference>
<dbReference type="Proteomes" id="UP000664052">
    <property type="component" value="Unassembled WGS sequence"/>
</dbReference>
<evidence type="ECO:0000259" key="4">
    <source>
        <dbReference type="Pfam" id="PF02872"/>
    </source>
</evidence>
<name>A0ABS3DIV4_9BACT</name>
<dbReference type="Pfam" id="PF02872">
    <property type="entry name" value="5_nucleotid_C"/>
    <property type="match status" value="1"/>
</dbReference>
<dbReference type="RefSeq" id="WP_207055525.1">
    <property type="nucleotide sequence ID" value="NZ_JAFIMU010000008.1"/>
</dbReference>
<feature type="domain" description="Calcineurin-like phosphoesterase" evidence="3">
    <location>
        <begin position="47"/>
        <end position="262"/>
    </location>
</feature>
<evidence type="ECO:0000313" key="5">
    <source>
        <dbReference type="EMBL" id="MBN8231267.1"/>
    </source>
</evidence>
<feature type="signal peptide" evidence="2">
    <location>
        <begin position="1"/>
        <end position="16"/>
    </location>
</feature>
<comment type="caution">
    <text evidence="5">The sequence shown here is derived from an EMBL/GenBank/DDBJ whole genome shotgun (WGS) entry which is preliminary data.</text>
</comment>
<feature type="chain" id="PRO_5045013518" evidence="2">
    <location>
        <begin position="17"/>
        <end position="540"/>
    </location>
</feature>
<dbReference type="SUPFAM" id="SSF56300">
    <property type="entry name" value="Metallo-dependent phosphatases"/>
    <property type="match status" value="1"/>
</dbReference>
<dbReference type="PANTHER" id="PTHR11575:SF24">
    <property type="entry name" value="5'-NUCLEOTIDASE"/>
    <property type="match status" value="1"/>
</dbReference>
<keyword evidence="1 2" id="KW-0732">Signal</keyword>
<dbReference type="Pfam" id="PF00149">
    <property type="entry name" value="Metallophos"/>
    <property type="match status" value="1"/>
</dbReference>
<keyword evidence="6" id="KW-1185">Reference proteome</keyword>
<dbReference type="PROSITE" id="PS51257">
    <property type="entry name" value="PROKAR_LIPOPROTEIN"/>
    <property type="match status" value="1"/>
</dbReference>
<dbReference type="InterPro" id="IPR004843">
    <property type="entry name" value="Calcineurin-like_PHP"/>
</dbReference>
<dbReference type="InterPro" id="IPR006179">
    <property type="entry name" value="5_nucleotidase/apyrase"/>
</dbReference>
<evidence type="ECO:0000256" key="2">
    <source>
        <dbReference type="RuleBase" id="RU362119"/>
    </source>
</evidence>
<feature type="domain" description="5'-Nucleotidase C-terminal" evidence="4">
    <location>
        <begin position="345"/>
        <end position="475"/>
    </location>
</feature>
<keyword evidence="2" id="KW-0547">Nucleotide-binding</keyword>
<dbReference type="Gene3D" id="3.60.21.10">
    <property type="match status" value="1"/>
</dbReference>
<dbReference type="EMBL" id="JAFIMU010000008">
    <property type="protein sequence ID" value="MBN8231267.1"/>
    <property type="molecule type" value="Genomic_DNA"/>
</dbReference>
<comment type="similarity">
    <text evidence="2">Belongs to the 5'-nucleotidase family.</text>
</comment>